<gene>
    <name evidence="2" type="ORF">ABG768_002440</name>
</gene>
<dbReference type="Proteomes" id="UP001479290">
    <property type="component" value="Unassembled WGS sequence"/>
</dbReference>
<sequence length="1084" mass="119669">MDVSPKSGETLIVCHIHGHSVGWYLYNPVQTYRQPCSQNLTHSISLPERGDLPREALDYGSLSHTRKSMLCVLSENSPSSSPQLNKEPSHCRGNPRWQNLVIPESEVNEDEEDEDSDGDNLHKYHERSSLQLQENVTQCNMNPFSQAKENKEQGREHETCCRDCGDSKGTPVLMECDEQDWGDEEEFSKQTLEEPGSWAPTENLIESFTQNQTDYITDSSCNSSDGVLVNFSAIYIKTNNAIPATPLSLDSPVHGSGAMLQDSSNPLPSWSSHSTDPNCNIYPSNSDGFPSMEISDLTMCLQSQARLAGSTQNYYKLVTCDLSSQSSPSPPWSSLTSFSETQSQGSCSPPSEYFLFGHSVGDERRKPKVDQSEHQGDEGKNNRQAAKDQSKETKETMAHIKTCQSASREHGSCNYTKTTQSQSWTGSQKCSTLLKLGALQNSCPSNLDTNLSSPQHATSFVEIVRSKKGNGESSKSIADPSGSHFIHNLSSIQKQDDSEMAAVSLSIDNSSQYNLEGARASSPEVVRYTKAQRPTFLPIQPFVLQAPSGKQSKTLGSLLNQYISHKYSKPGPSKATCKSKVHPLHIQPSPLGSSSNIHLEAGTSSDSCSTCTSSPILPHNHPHCTQPSTMLGLIHQDLMNRNPHMSPNMRSRNPQSPEQTDGSPKACPSQSQKQSWSGKQASQICLPEQVPLVQETTGPLDASHPLHQSSSPAITSVTSLTSISSLISLPSTGQKSLWPFETASQVCTNEQSKTNAHFIFGPRRSPCVMRERQHSDSFSMTDRPPEEFCISPEAPSDILSIDLLHNLAVDIITAHFNSRQVPGEKIRLGNSSLCTTISHLNILQDGLKAYKLDLIIGQRRKKLWNIVEATAQPVIVMEHYHQWGFLALAQGPIYGPLFQELLLLLQPLSLVPFDLHLPPEPNLQRMETQKHSTPLPHWLLAQSAQFLQMSSIQTNSRSSASHSDVSKRVIHGFGINQTPNSKSGKQKKEDEGTEMENTEMPLSSTSSLEDKHFSELRWARLFGSGVRTPVGPQKVQKSISGSLRSRSLGASKVDLLAQSMWTRKWPEAHLSGNHDREQQIKMKY</sequence>
<dbReference type="PANTHER" id="PTHR15591">
    <property type="entry name" value="RUN AND SH3 DOMAIN CONTAINING"/>
    <property type="match status" value="1"/>
</dbReference>
<reference evidence="2 3" key="1">
    <citation type="submission" date="2024-05" db="EMBL/GenBank/DDBJ databases">
        <title>A high-quality chromosomal-level genome assembly of Topmouth culter (Culter alburnus).</title>
        <authorList>
            <person name="Zhao H."/>
        </authorList>
    </citation>
    <scope>NUCLEOTIDE SEQUENCE [LARGE SCALE GENOMIC DNA]</scope>
    <source>
        <strain evidence="2">CATC2023</strain>
        <tissue evidence="2">Muscle</tissue>
    </source>
</reference>
<protein>
    <recommendedName>
        <fullName evidence="4">Iporin</fullName>
    </recommendedName>
</protein>
<dbReference type="AlphaFoldDB" id="A0AAW2A4W7"/>
<dbReference type="InterPro" id="IPR037213">
    <property type="entry name" value="Run_dom_sf"/>
</dbReference>
<feature type="region of interest" description="Disordered" evidence="1">
    <location>
        <begin position="639"/>
        <end position="681"/>
    </location>
</feature>
<feature type="region of interest" description="Disordered" evidence="1">
    <location>
        <begin position="588"/>
        <end position="612"/>
    </location>
</feature>
<name>A0AAW2A4W7_CULAL</name>
<accession>A0AAW2A4W7</accession>
<evidence type="ECO:0000313" key="3">
    <source>
        <dbReference type="Proteomes" id="UP001479290"/>
    </source>
</evidence>
<dbReference type="Gene3D" id="1.20.58.900">
    <property type="match status" value="2"/>
</dbReference>
<dbReference type="InterPro" id="IPR047343">
    <property type="entry name" value="RUSC1_2"/>
</dbReference>
<comment type="caution">
    <text evidence="2">The sequence shown here is derived from an EMBL/GenBank/DDBJ whole genome shotgun (WGS) entry which is preliminary data.</text>
</comment>
<feature type="region of interest" description="Disordered" evidence="1">
    <location>
        <begin position="972"/>
        <end position="1008"/>
    </location>
</feature>
<feature type="region of interest" description="Disordered" evidence="1">
    <location>
        <begin position="363"/>
        <end position="397"/>
    </location>
</feature>
<dbReference type="GO" id="GO:0031410">
    <property type="term" value="C:cytoplasmic vesicle"/>
    <property type="evidence" value="ECO:0007669"/>
    <property type="project" value="TreeGrafter"/>
</dbReference>
<evidence type="ECO:0000313" key="2">
    <source>
        <dbReference type="EMBL" id="KAK9968098.1"/>
    </source>
</evidence>
<evidence type="ECO:0008006" key="4">
    <source>
        <dbReference type="Google" id="ProtNLM"/>
    </source>
</evidence>
<proteinExistence type="predicted"/>
<dbReference type="EMBL" id="JAWDJR010000010">
    <property type="protein sequence ID" value="KAK9968098.1"/>
    <property type="molecule type" value="Genomic_DNA"/>
</dbReference>
<keyword evidence="3" id="KW-1185">Reference proteome</keyword>
<feature type="compositionally biased region" description="Acidic residues" evidence="1">
    <location>
        <begin position="106"/>
        <end position="118"/>
    </location>
</feature>
<evidence type="ECO:0000256" key="1">
    <source>
        <dbReference type="SAM" id="MobiDB-lite"/>
    </source>
</evidence>
<dbReference type="PANTHER" id="PTHR15591:SF14">
    <property type="entry name" value="AP-4 COMPLEX ACCESSORY SUBUNIT RUSC2"/>
    <property type="match status" value="1"/>
</dbReference>
<feature type="compositionally biased region" description="Polar residues" evidence="1">
    <location>
        <begin position="643"/>
        <end position="662"/>
    </location>
</feature>
<organism evidence="2 3">
    <name type="scientific">Culter alburnus</name>
    <name type="common">Topmouth culter</name>
    <dbReference type="NCBI Taxonomy" id="194366"/>
    <lineage>
        <taxon>Eukaryota</taxon>
        <taxon>Metazoa</taxon>
        <taxon>Chordata</taxon>
        <taxon>Craniata</taxon>
        <taxon>Vertebrata</taxon>
        <taxon>Euteleostomi</taxon>
        <taxon>Actinopterygii</taxon>
        <taxon>Neopterygii</taxon>
        <taxon>Teleostei</taxon>
        <taxon>Ostariophysi</taxon>
        <taxon>Cypriniformes</taxon>
        <taxon>Xenocyprididae</taxon>
        <taxon>Xenocypridinae</taxon>
        <taxon>Culter</taxon>
    </lineage>
</organism>
<feature type="compositionally biased region" description="Polar residues" evidence="1">
    <location>
        <begin position="74"/>
        <end position="86"/>
    </location>
</feature>
<feature type="compositionally biased region" description="Low complexity" evidence="1">
    <location>
        <begin position="669"/>
        <end position="681"/>
    </location>
</feature>
<feature type="region of interest" description="Disordered" evidence="1">
    <location>
        <begin position="74"/>
        <end position="122"/>
    </location>
</feature>
<feature type="compositionally biased region" description="Low complexity" evidence="1">
    <location>
        <begin position="603"/>
        <end position="612"/>
    </location>
</feature>